<protein>
    <submittedName>
        <fullName evidence="2">Uncharacterized protein</fullName>
    </submittedName>
</protein>
<name>A0A4Y8LAA4_9BACT</name>
<dbReference type="Proteomes" id="UP000297861">
    <property type="component" value="Unassembled WGS sequence"/>
</dbReference>
<organism evidence="2 3">
    <name type="scientific">Dysgonomonas capnocytophagoides</name>
    <dbReference type="NCBI Taxonomy" id="45254"/>
    <lineage>
        <taxon>Bacteria</taxon>
        <taxon>Pseudomonadati</taxon>
        <taxon>Bacteroidota</taxon>
        <taxon>Bacteroidia</taxon>
        <taxon>Bacteroidales</taxon>
        <taxon>Dysgonomonadaceae</taxon>
        <taxon>Dysgonomonas</taxon>
    </lineage>
</organism>
<keyword evidence="1" id="KW-1133">Transmembrane helix</keyword>
<comment type="caution">
    <text evidence="2">The sequence shown here is derived from an EMBL/GenBank/DDBJ whole genome shotgun (WGS) entry which is preliminary data.</text>
</comment>
<reference evidence="2 3" key="1">
    <citation type="submission" date="2019-03" db="EMBL/GenBank/DDBJ databases">
        <title>San Antonio Military Medical Center submission to MRSN (WRAIR), pending publication.</title>
        <authorList>
            <person name="Blyth D.M."/>
            <person name="Mccarthy S.L."/>
            <person name="Schall S.E."/>
            <person name="Stam J.A."/>
            <person name="Ong A.C."/>
            <person name="Mcgann P.T."/>
        </authorList>
    </citation>
    <scope>NUCLEOTIDE SEQUENCE [LARGE SCALE GENOMIC DNA]</scope>
    <source>
        <strain evidence="2 3">MRSN571793</strain>
    </source>
</reference>
<dbReference type="EMBL" id="SOML01000003">
    <property type="protein sequence ID" value="TFD97426.1"/>
    <property type="molecule type" value="Genomic_DNA"/>
</dbReference>
<accession>A0A4Y8LAA4</accession>
<dbReference type="AlphaFoldDB" id="A0A4Y8LAA4"/>
<evidence type="ECO:0000313" key="2">
    <source>
        <dbReference type="EMBL" id="TFD97426.1"/>
    </source>
</evidence>
<proteinExistence type="predicted"/>
<gene>
    <name evidence="2" type="ORF">E2605_07095</name>
</gene>
<evidence type="ECO:0000313" key="3">
    <source>
        <dbReference type="Proteomes" id="UP000297861"/>
    </source>
</evidence>
<feature type="transmembrane region" description="Helical" evidence="1">
    <location>
        <begin position="16"/>
        <end position="34"/>
    </location>
</feature>
<keyword evidence="1" id="KW-0472">Membrane</keyword>
<feature type="transmembrane region" description="Helical" evidence="1">
    <location>
        <begin position="46"/>
        <end position="68"/>
    </location>
</feature>
<evidence type="ECO:0000256" key="1">
    <source>
        <dbReference type="SAM" id="Phobius"/>
    </source>
</evidence>
<sequence>MGELSINYNNSKSHKFLSLIAGGYIILFGLYRCVGLAIGNQFTFDFYIGLIAVILGAILVLNVTVWAAKPILELNSDSIYVKMPDQKSVYRSEWINIKEVSFGVSYLKMNETDGKTYNIDISGLKYNDLKIVKSRIVELCESKNIPYKND</sequence>
<dbReference type="STRING" id="1121485.GCA_000426485_02344"/>
<keyword evidence="1" id="KW-0812">Transmembrane</keyword>
<keyword evidence="3" id="KW-1185">Reference proteome</keyword>
<dbReference type="RefSeq" id="WP_026626251.1">
    <property type="nucleotide sequence ID" value="NZ_JBEBQM010000013.1"/>
</dbReference>